<organism evidence="1 2">
    <name type="scientific">Meiothermus hypogaeus NBRC 106114</name>
    <dbReference type="NCBI Taxonomy" id="1227553"/>
    <lineage>
        <taxon>Bacteria</taxon>
        <taxon>Thermotogati</taxon>
        <taxon>Deinococcota</taxon>
        <taxon>Deinococci</taxon>
        <taxon>Thermales</taxon>
        <taxon>Thermaceae</taxon>
        <taxon>Meiothermus</taxon>
    </lineage>
</organism>
<dbReference type="Proteomes" id="UP000321197">
    <property type="component" value="Unassembled WGS sequence"/>
</dbReference>
<comment type="caution">
    <text evidence="1">The sequence shown here is derived from an EMBL/GenBank/DDBJ whole genome shotgun (WGS) entry which is preliminary data.</text>
</comment>
<dbReference type="RefSeq" id="WP_119340527.1">
    <property type="nucleotide sequence ID" value="NZ_BJXL01000001.1"/>
</dbReference>
<dbReference type="EMBL" id="BJXL01000001">
    <property type="protein sequence ID" value="GEM81911.1"/>
    <property type="molecule type" value="Genomic_DNA"/>
</dbReference>
<sequence length="95" mass="11280">MRKDEIRKRLRAKRIQIYDHPRLVLKGTFYSVWKKPDGGYIKTYEVEPEMEATYPSEQQVWRWLKLHLTGLPCRGIGMAGLELIEKHMAREEAHA</sequence>
<evidence type="ECO:0000313" key="1">
    <source>
        <dbReference type="EMBL" id="GEM81911.1"/>
    </source>
</evidence>
<protein>
    <submittedName>
        <fullName evidence="1">Uncharacterized protein</fullName>
    </submittedName>
</protein>
<dbReference type="OrthoDB" id="26374at2"/>
<accession>A0A511QX07</accession>
<gene>
    <name evidence="1" type="ORF">MHY01S_00770</name>
</gene>
<reference evidence="1 2" key="1">
    <citation type="submission" date="2019-07" db="EMBL/GenBank/DDBJ databases">
        <title>Whole genome shotgun sequence of Meiothermus hypogaeus NBRC 106114.</title>
        <authorList>
            <person name="Hosoyama A."/>
            <person name="Uohara A."/>
            <person name="Ohji S."/>
            <person name="Ichikawa N."/>
        </authorList>
    </citation>
    <scope>NUCLEOTIDE SEQUENCE [LARGE SCALE GENOMIC DNA]</scope>
    <source>
        <strain evidence="1 2">NBRC 106114</strain>
    </source>
</reference>
<dbReference type="AlphaFoldDB" id="A0A511QX07"/>
<evidence type="ECO:0000313" key="2">
    <source>
        <dbReference type="Proteomes" id="UP000321197"/>
    </source>
</evidence>
<proteinExistence type="predicted"/>
<name>A0A511QX07_9DEIN</name>